<evidence type="ECO:0000313" key="4">
    <source>
        <dbReference type="Proteomes" id="UP000478008"/>
    </source>
</evidence>
<name>A0A7D9CZ29_DEKBR</name>
<protein>
    <recommendedName>
        <fullName evidence="2">Altered inheritance of mitochondria protein 32</fullName>
    </recommendedName>
</protein>
<evidence type="ECO:0000256" key="2">
    <source>
        <dbReference type="ARBA" id="ARBA00040895"/>
    </source>
</evidence>
<dbReference type="PANTHER" id="PTHR31902">
    <property type="entry name" value="ACTIN PATCHES DISTAL PROTEIN 1"/>
    <property type="match status" value="1"/>
</dbReference>
<organism evidence="3 4">
    <name type="scientific">Dekkera bruxellensis</name>
    <name type="common">Brettanomyces custersii</name>
    <dbReference type="NCBI Taxonomy" id="5007"/>
    <lineage>
        <taxon>Eukaryota</taxon>
        <taxon>Fungi</taxon>
        <taxon>Dikarya</taxon>
        <taxon>Ascomycota</taxon>
        <taxon>Saccharomycotina</taxon>
        <taxon>Pichiomycetes</taxon>
        <taxon>Pichiales</taxon>
        <taxon>Pichiaceae</taxon>
        <taxon>Brettanomyces</taxon>
    </lineage>
</organism>
<dbReference type="Pfam" id="PF06999">
    <property type="entry name" value="Suc_Fer-like"/>
    <property type="match status" value="1"/>
</dbReference>
<dbReference type="CDD" id="cd03062">
    <property type="entry name" value="TRX_Fd_Sucrase"/>
    <property type="match status" value="1"/>
</dbReference>
<comment type="similarity">
    <text evidence="1">Belongs to the AIM32 family.</text>
</comment>
<dbReference type="InterPro" id="IPR036249">
    <property type="entry name" value="Thioredoxin-like_sf"/>
</dbReference>
<dbReference type="SUPFAM" id="SSF52833">
    <property type="entry name" value="Thioredoxin-like"/>
    <property type="match status" value="1"/>
</dbReference>
<keyword evidence="4" id="KW-1185">Reference proteome</keyword>
<dbReference type="InterPro" id="IPR009737">
    <property type="entry name" value="Aim32/Apd1-like"/>
</dbReference>
<accession>A0A7D9CZ29</accession>
<proteinExistence type="inferred from homology"/>
<dbReference type="Gene3D" id="3.40.30.10">
    <property type="entry name" value="Glutaredoxin"/>
    <property type="match status" value="1"/>
</dbReference>
<dbReference type="Proteomes" id="UP000478008">
    <property type="component" value="Unassembled WGS sequence"/>
</dbReference>
<sequence length="284" mass="31860">MAFGALFSRLFSCTTKADSTSLSGKYKFVHCPKPVKDTGCTYCEIPQFPISHQIDHKRKLRNSTVALYKHVLLLSGFPDHQSWPRRFELSPGHVISDLTTLKRKFTDGYHPSLVSMTSLQEESMMPGFDFAHSALLGLYPDGLAVEVPTRRLQEFVIAYLAGEPVDPAEKERQAELRSSFQSLELKKDYILVCGHAKRDIRCGTIGPLVMAEFKKAFEINRIPEESATLGYISHVGGHAFAGNILVFKKNGDVIWYGRVEPKHVQGIVEKTVLGSEIIEELYRG</sequence>
<dbReference type="PANTHER" id="PTHR31902:SF7">
    <property type="entry name" value="ALTERED INHERITANCE OF MITOCHONDRIA PROTEIN 32"/>
    <property type="match status" value="1"/>
</dbReference>
<dbReference type="EMBL" id="CABFWN010000004">
    <property type="protein sequence ID" value="VUG18713.1"/>
    <property type="molecule type" value="Genomic_DNA"/>
</dbReference>
<evidence type="ECO:0000256" key="1">
    <source>
        <dbReference type="ARBA" id="ARBA00038208"/>
    </source>
</evidence>
<gene>
    <name evidence="3" type="primary">AIM32</name>
    <name evidence="3" type="ORF">DEBR0S4_00562G</name>
</gene>
<reference evidence="3 4" key="1">
    <citation type="submission" date="2019-07" db="EMBL/GenBank/DDBJ databases">
        <authorList>
            <person name="Friedrich A."/>
            <person name="Schacherer J."/>
        </authorList>
    </citation>
    <scope>NUCLEOTIDE SEQUENCE [LARGE SCALE GENOMIC DNA]</scope>
</reference>
<dbReference type="AlphaFoldDB" id="A0A7D9CZ29"/>
<evidence type="ECO:0000313" key="3">
    <source>
        <dbReference type="EMBL" id="VUG18713.1"/>
    </source>
</evidence>